<dbReference type="STRING" id="1580092.NADRNF5_1422"/>
<keyword evidence="1" id="KW-0472">Membrane</keyword>
<feature type="transmembrane region" description="Helical" evidence="1">
    <location>
        <begin position="29"/>
        <end position="45"/>
    </location>
</feature>
<keyword evidence="3" id="KW-1185">Reference proteome</keyword>
<evidence type="ECO:0000313" key="3">
    <source>
        <dbReference type="Proteomes" id="UP000032408"/>
    </source>
</evidence>
<gene>
    <name evidence="2" type="ORF">NADRNF5_1422</name>
</gene>
<dbReference type="KEGG" id="nin:NADRNF5_1422"/>
<protein>
    <submittedName>
        <fullName evidence="2">Uncharacterized protein</fullName>
    </submittedName>
</protein>
<feature type="transmembrane region" description="Helical" evidence="1">
    <location>
        <begin position="7"/>
        <end position="23"/>
    </location>
</feature>
<evidence type="ECO:0000313" key="2">
    <source>
        <dbReference type="EMBL" id="AJW71106.1"/>
    </source>
</evidence>
<dbReference type="AlphaFoldDB" id="A0A0D5C308"/>
<name>A0A0D5C308_9ARCH</name>
<dbReference type="Proteomes" id="UP000032408">
    <property type="component" value="Chromosome"/>
</dbReference>
<evidence type="ECO:0000256" key="1">
    <source>
        <dbReference type="SAM" id="Phobius"/>
    </source>
</evidence>
<dbReference type="EMBL" id="CP011070">
    <property type="protein sequence ID" value="AJW71106.1"/>
    <property type="molecule type" value="Genomic_DNA"/>
</dbReference>
<dbReference type="HOGENOM" id="CLU_175266_0_0_2"/>
<reference evidence="2 3" key="2">
    <citation type="journal article" date="2016" name="ISME J.">
        <title>Physiological and genomic characterization of two novel marine thaumarchaeal strains indicates niche differentiation.</title>
        <authorList>
            <person name="Bayer B."/>
            <person name="Vojvoda J."/>
            <person name="Offre P."/>
            <person name="Alves R.J."/>
            <person name="Elisabeth N.H."/>
            <person name="Garcia J.A."/>
            <person name="Volland J.M."/>
            <person name="Srivastava A."/>
            <person name="Schleper C."/>
            <person name="Herndl G.J."/>
        </authorList>
    </citation>
    <scope>NUCLEOTIDE SEQUENCE [LARGE SCALE GENOMIC DNA]</scope>
    <source>
        <strain evidence="2 3">NF5</strain>
    </source>
</reference>
<organism evidence="2 3">
    <name type="scientific">Nitrosopumilus adriaticus</name>
    <dbReference type="NCBI Taxonomy" id="1580092"/>
    <lineage>
        <taxon>Archaea</taxon>
        <taxon>Nitrososphaerota</taxon>
        <taxon>Nitrososphaeria</taxon>
        <taxon>Nitrosopumilales</taxon>
        <taxon>Nitrosopumilaceae</taxon>
        <taxon>Nitrosopumilus</taxon>
    </lineage>
</organism>
<keyword evidence="1" id="KW-0812">Transmembrane</keyword>
<accession>A0A0D5C308</accession>
<proteinExistence type="predicted"/>
<sequence length="108" mass="11556">MFNYKTYLLFLGASLAISIGLQMILPFPFGLAAALGIFIVFPLFLRKRYMSRMRGYGGSDSGTGGGGFFGMGSQGGSSGVKYVCLVCNNKHKGGTCPRCGSKMQRADF</sequence>
<dbReference type="GeneID" id="24820608"/>
<dbReference type="RefSeq" id="WP_048116422.1">
    <property type="nucleotide sequence ID" value="NZ_CP011070.1"/>
</dbReference>
<dbReference type="OrthoDB" id="11049at2157"/>
<reference evidence="3" key="1">
    <citation type="submission" date="2015-03" db="EMBL/GenBank/DDBJ databases">
        <title>Characterization of two novel Thaumarchaeota isolated from the Northern Adriatic Sea.</title>
        <authorList>
            <person name="Bayer B."/>
            <person name="Vojvoda J."/>
            <person name="Offre P."/>
            <person name="Srivastava A."/>
            <person name="Elisabeth N."/>
            <person name="Garcia J.A.L."/>
            <person name="Schleper C."/>
            <person name="Herndl G.J."/>
        </authorList>
    </citation>
    <scope>NUCLEOTIDE SEQUENCE [LARGE SCALE GENOMIC DNA]</scope>
    <source>
        <strain evidence="3">NF5</strain>
    </source>
</reference>
<keyword evidence="1" id="KW-1133">Transmembrane helix</keyword>